<dbReference type="InterPro" id="IPR036661">
    <property type="entry name" value="Luciferase-like_sf"/>
</dbReference>
<proteinExistence type="predicted"/>
<dbReference type="Gene3D" id="3.20.20.30">
    <property type="entry name" value="Luciferase-like domain"/>
    <property type="match status" value="1"/>
</dbReference>
<dbReference type="AlphaFoldDB" id="A0A0H5NPP8"/>
<protein>
    <submittedName>
        <fullName evidence="2">F420-dependent oxidoreductase, MSMEG_4879 family</fullName>
    </submittedName>
</protein>
<evidence type="ECO:0000313" key="2">
    <source>
        <dbReference type="EMBL" id="CRY77227.1"/>
    </source>
</evidence>
<dbReference type="InterPro" id="IPR011251">
    <property type="entry name" value="Luciferase-like_dom"/>
</dbReference>
<evidence type="ECO:0000259" key="1">
    <source>
        <dbReference type="Pfam" id="PF00296"/>
    </source>
</evidence>
<evidence type="ECO:0000313" key="3">
    <source>
        <dbReference type="Proteomes" id="UP000057820"/>
    </source>
</evidence>
<organism evidence="2 3">
    <name type="scientific">Nocardia farcinica</name>
    <dbReference type="NCBI Taxonomy" id="37329"/>
    <lineage>
        <taxon>Bacteria</taxon>
        <taxon>Bacillati</taxon>
        <taxon>Actinomycetota</taxon>
        <taxon>Actinomycetes</taxon>
        <taxon>Mycobacteriales</taxon>
        <taxon>Nocardiaceae</taxon>
        <taxon>Nocardia</taxon>
    </lineage>
</organism>
<dbReference type="RefSeq" id="WP_060592433.1">
    <property type="nucleotide sequence ID" value="NZ_LN868938.1"/>
</dbReference>
<dbReference type="Pfam" id="PF00296">
    <property type="entry name" value="Bac_luciferase"/>
    <property type="match status" value="1"/>
</dbReference>
<accession>A0A0H5NPP8</accession>
<dbReference type="Proteomes" id="UP000057820">
    <property type="component" value="Chromosome 1"/>
</dbReference>
<dbReference type="EMBL" id="LN868938">
    <property type="protein sequence ID" value="CRY77227.1"/>
    <property type="molecule type" value="Genomic_DNA"/>
</dbReference>
<name>A0A0H5NPP8_NOCFR</name>
<gene>
    <name evidence="2" type="ORF">ERS450000_02260</name>
</gene>
<dbReference type="KEGG" id="nfr:ERS450000_02260"/>
<dbReference type="SUPFAM" id="SSF51679">
    <property type="entry name" value="Bacterial luciferase-like"/>
    <property type="match status" value="1"/>
</dbReference>
<sequence length="81" mass="8362">MDAAVEFGRVAAGFGLRSLWFGQTVTHDTITPAALVGRAVPELEVGTSVVPAPGRHPLLVAGQTQTAPALADRLPLPPPLL</sequence>
<dbReference type="GO" id="GO:0016705">
    <property type="term" value="F:oxidoreductase activity, acting on paired donors, with incorporation or reduction of molecular oxygen"/>
    <property type="evidence" value="ECO:0007669"/>
    <property type="project" value="InterPro"/>
</dbReference>
<reference evidence="3" key="1">
    <citation type="submission" date="2015-03" db="EMBL/GenBank/DDBJ databases">
        <authorList>
            <consortium name="Pathogen Informatics"/>
        </authorList>
    </citation>
    <scope>NUCLEOTIDE SEQUENCE [LARGE SCALE GENOMIC DNA]</scope>
    <source>
        <strain evidence="3">NCTC11134</strain>
    </source>
</reference>
<feature type="domain" description="Luciferase-like" evidence="1">
    <location>
        <begin position="2"/>
        <end position="67"/>
    </location>
</feature>